<organism evidence="2 3">
    <name type="scientific">Rhodococcus triatomae</name>
    <dbReference type="NCBI Taxonomy" id="300028"/>
    <lineage>
        <taxon>Bacteria</taxon>
        <taxon>Bacillati</taxon>
        <taxon>Actinomycetota</taxon>
        <taxon>Actinomycetes</taxon>
        <taxon>Mycobacteriales</taxon>
        <taxon>Nocardiaceae</taxon>
        <taxon>Rhodococcus</taxon>
    </lineage>
</organism>
<dbReference type="PANTHER" id="PTHR12149">
    <property type="entry name" value="FRUCTOSAMINE 3 KINASE-RELATED PROTEIN"/>
    <property type="match status" value="1"/>
</dbReference>
<evidence type="ECO:0000313" key="2">
    <source>
        <dbReference type="EMBL" id="SDJ18229.1"/>
    </source>
</evidence>
<gene>
    <name evidence="2" type="ORF">SAMN05444695_11845</name>
</gene>
<dbReference type="Proteomes" id="UP000183263">
    <property type="component" value="Unassembled WGS sequence"/>
</dbReference>
<reference evidence="2 3" key="1">
    <citation type="submission" date="2016-10" db="EMBL/GenBank/DDBJ databases">
        <authorList>
            <person name="de Groot N.N."/>
        </authorList>
    </citation>
    <scope>NUCLEOTIDE SEQUENCE [LARGE SCALE GENOMIC DNA]</scope>
    <source>
        <strain evidence="2 3">DSM 44892</strain>
    </source>
</reference>
<dbReference type="Gene3D" id="3.30.200.20">
    <property type="entry name" value="Phosphorylase Kinase, domain 1"/>
    <property type="match status" value="1"/>
</dbReference>
<comment type="similarity">
    <text evidence="1">Belongs to the fructosamine kinase family.</text>
</comment>
<dbReference type="EMBL" id="FNDN01000018">
    <property type="protein sequence ID" value="SDJ18229.1"/>
    <property type="molecule type" value="Genomic_DNA"/>
</dbReference>
<sequence>MSVGDGSFRKHRAGAPPGFFEAEAAGLRWLAAAGGRVVGVLEVGADGIVMERLEAARPTAACAAEFGRMLALVHAAGASEYGSAPDGYHGQLYIGARPMGSGTAPTWGRFYGQERVRPFLPAAVAAGHLTETEAREVEQACEVVESGVLDATVPGPARIHGDLWSGNVFWTADGVVLIDPAAHGGHPETDLAMLELFGCPFLEQVLAGYAAVADLAPGRDERVPVHQLHPLAVHAAGHGRGYGVELVRAARYTVERWGSSPVP</sequence>
<keyword evidence="1" id="KW-0808">Transferase</keyword>
<protein>
    <submittedName>
        <fullName evidence="2">Fructosamine-3-kinase</fullName>
    </submittedName>
</protein>
<dbReference type="GO" id="GO:0016301">
    <property type="term" value="F:kinase activity"/>
    <property type="evidence" value="ECO:0007669"/>
    <property type="project" value="UniProtKB-UniRule"/>
</dbReference>
<keyword evidence="1 2" id="KW-0418">Kinase</keyword>
<accession>A0A1G8RMR7</accession>
<dbReference type="SUPFAM" id="SSF56112">
    <property type="entry name" value="Protein kinase-like (PK-like)"/>
    <property type="match status" value="1"/>
</dbReference>
<dbReference type="Gene3D" id="1.10.510.10">
    <property type="entry name" value="Transferase(Phosphotransferase) domain 1"/>
    <property type="match status" value="1"/>
</dbReference>
<dbReference type="PIRSF" id="PIRSF006221">
    <property type="entry name" value="Ketosamine-3-kinase"/>
    <property type="match status" value="1"/>
</dbReference>
<dbReference type="InterPro" id="IPR016477">
    <property type="entry name" value="Fructo-/Ketosamine-3-kinase"/>
</dbReference>
<dbReference type="InterPro" id="IPR011009">
    <property type="entry name" value="Kinase-like_dom_sf"/>
</dbReference>
<evidence type="ECO:0000313" key="3">
    <source>
        <dbReference type="Proteomes" id="UP000183263"/>
    </source>
</evidence>
<dbReference type="AlphaFoldDB" id="A0A1G8RMR7"/>
<dbReference type="Pfam" id="PF03881">
    <property type="entry name" value="Fructosamin_kin"/>
    <property type="match status" value="1"/>
</dbReference>
<dbReference type="RefSeq" id="WP_072739880.1">
    <property type="nucleotide sequence ID" value="NZ_CP048813.1"/>
</dbReference>
<dbReference type="OrthoDB" id="5291879at2"/>
<dbReference type="PANTHER" id="PTHR12149:SF8">
    <property type="entry name" value="PROTEIN-RIBULOSAMINE 3-KINASE"/>
    <property type="match status" value="1"/>
</dbReference>
<name>A0A1G8RMR7_9NOCA</name>
<keyword evidence="3" id="KW-1185">Reference proteome</keyword>
<dbReference type="Gene3D" id="1.20.1270.240">
    <property type="match status" value="1"/>
</dbReference>
<evidence type="ECO:0000256" key="1">
    <source>
        <dbReference type="PIRNR" id="PIRNR006221"/>
    </source>
</evidence>
<proteinExistence type="inferred from homology"/>